<evidence type="ECO:0000313" key="2">
    <source>
        <dbReference type="EMBL" id="KIJ24311.1"/>
    </source>
</evidence>
<proteinExistence type="predicted"/>
<dbReference type="HOGENOM" id="CLU_2028229_0_0_1"/>
<reference evidence="2 3" key="1">
    <citation type="submission" date="2014-06" db="EMBL/GenBank/DDBJ databases">
        <title>Evolutionary Origins and Diversification of the Mycorrhizal Mutualists.</title>
        <authorList>
            <consortium name="DOE Joint Genome Institute"/>
            <consortium name="Mycorrhizal Genomics Consortium"/>
            <person name="Kohler A."/>
            <person name="Kuo A."/>
            <person name="Nagy L.G."/>
            <person name="Floudas D."/>
            <person name="Copeland A."/>
            <person name="Barry K.W."/>
            <person name="Cichocki N."/>
            <person name="Veneault-Fourrey C."/>
            <person name="LaButti K."/>
            <person name="Lindquist E.A."/>
            <person name="Lipzen A."/>
            <person name="Lundell T."/>
            <person name="Morin E."/>
            <person name="Murat C."/>
            <person name="Riley R."/>
            <person name="Ohm R."/>
            <person name="Sun H."/>
            <person name="Tunlid A."/>
            <person name="Henrissat B."/>
            <person name="Grigoriev I.V."/>
            <person name="Hibbett D.S."/>
            <person name="Martin F."/>
        </authorList>
    </citation>
    <scope>NUCLEOTIDE SEQUENCE [LARGE SCALE GENOMIC DNA]</scope>
    <source>
        <strain evidence="2 3">SS14</strain>
    </source>
</reference>
<feature type="region of interest" description="Disordered" evidence="1">
    <location>
        <begin position="64"/>
        <end position="100"/>
    </location>
</feature>
<dbReference type="Proteomes" id="UP000054279">
    <property type="component" value="Unassembled WGS sequence"/>
</dbReference>
<protein>
    <submittedName>
        <fullName evidence="2">Unplaced genomic scaffold SPHSTscaffold_429, whole genome shotgun sequence</fullName>
    </submittedName>
</protein>
<accession>A0A0C9UFS3</accession>
<dbReference type="AlphaFoldDB" id="A0A0C9UFS3"/>
<dbReference type="EMBL" id="KN837504">
    <property type="protein sequence ID" value="KIJ24311.1"/>
    <property type="molecule type" value="Genomic_DNA"/>
</dbReference>
<evidence type="ECO:0000256" key="1">
    <source>
        <dbReference type="SAM" id="MobiDB-lite"/>
    </source>
</evidence>
<organism evidence="2 3">
    <name type="scientific">Sphaerobolus stellatus (strain SS14)</name>
    <dbReference type="NCBI Taxonomy" id="990650"/>
    <lineage>
        <taxon>Eukaryota</taxon>
        <taxon>Fungi</taxon>
        <taxon>Dikarya</taxon>
        <taxon>Basidiomycota</taxon>
        <taxon>Agaricomycotina</taxon>
        <taxon>Agaricomycetes</taxon>
        <taxon>Phallomycetidae</taxon>
        <taxon>Geastrales</taxon>
        <taxon>Sphaerobolaceae</taxon>
        <taxon>Sphaerobolus</taxon>
    </lineage>
</organism>
<feature type="compositionally biased region" description="Basic residues" evidence="1">
    <location>
        <begin position="79"/>
        <end position="89"/>
    </location>
</feature>
<gene>
    <name evidence="2" type="ORF">M422DRAFT_39219</name>
</gene>
<evidence type="ECO:0000313" key="3">
    <source>
        <dbReference type="Proteomes" id="UP000054279"/>
    </source>
</evidence>
<name>A0A0C9UFS3_SPHS4</name>
<keyword evidence="3" id="KW-1185">Reference proteome</keyword>
<sequence>MVVAFVWPCLARSRALSSRFPPQPCNSCPEIGLPNETIFSVPIFSLIVYFNALAAQHSERTTMFPSVPTKRPAVSSLRRGPRSLRRPTCRGRSTPYGQSDQSTWRCYRHIPSSLVYRYRTLP</sequence>